<evidence type="ECO:0000313" key="1">
    <source>
        <dbReference type="EMBL" id="KAJ7081141.1"/>
    </source>
</evidence>
<gene>
    <name evidence="1" type="ORF">B0H15DRAFT_747982</name>
</gene>
<protein>
    <submittedName>
        <fullName evidence="1">Uncharacterized protein</fullName>
    </submittedName>
</protein>
<dbReference type="EMBL" id="JARJCN010000051">
    <property type="protein sequence ID" value="KAJ7081141.1"/>
    <property type="molecule type" value="Genomic_DNA"/>
</dbReference>
<sequence length="124" mass="14195">DTARSHRGRARVHAMQFALRSELLACKSPKNFWDFVRKRTDPRPRQAKVTVTALSTEFEGRLNYPRISPASFNTEQLAFNGKMARELSDPLPDNSPQQSYTRDITIKEIEAMKRHIKAHGIDTA</sequence>
<reference evidence="1" key="1">
    <citation type="submission" date="2023-03" db="EMBL/GenBank/DDBJ databases">
        <title>Massive genome expansion in bonnet fungi (Mycena s.s.) driven by repeated elements and novel gene families across ecological guilds.</title>
        <authorList>
            <consortium name="Lawrence Berkeley National Laboratory"/>
            <person name="Harder C.B."/>
            <person name="Miyauchi S."/>
            <person name="Viragh M."/>
            <person name="Kuo A."/>
            <person name="Thoen E."/>
            <person name="Andreopoulos B."/>
            <person name="Lu D."/>
            <person name="Skrede I."/>
            <person name="Drula E."/>
            <person name="Henrissat B."/>
            <person name="Morin E."/>
            <person name="Kohler A."/>
            <person name="Barry K."/>
            <person name="LaButti K."/>
            <person name="Morin E."/>
            <person name="Salamov A."/>
            <person name="Lipzen A."/>
            <person name="Mereny Z."/>
            <person name="Hegedus B."/>
            <person name="Baldrian P."/>
            <person name="Stursova M."/>
            <person name="Weitz H."/>
            <person name="Taylor A."/>
            <person name="Grigoriev I.V."/>
            <person name="Nagy L.G."/>
            <person name="Martin F."/>
            <person name="Kauserud H."/>
        </authorList>
    </citation>
    <scope>NUCLEOTIDE SEQUENCE</scope>
    <source>
        <strain evidence="1">CBHHK173m</strain>
    </source>
</reference>
<comment type="caution">
    <text evidence="1">The sequence shown here is derived from an EMBL/GenBank/DDBJ whole genome shotgun (WGS) entry which is preliminary data.</text>
</comment>
<accession>A0AAD6TVH1</accession>
<dbReference type="Proteomes" id="UP001222325">
    <property type="component" value="Unassembled WGS sequence"/>
</dbReference>
<proteinExistence type="predicted"/>
<dbReference type="AlphaFoldDB" id="A0AAD6TVH1"/>
<evidence type="ECO:0000313" key="2">
    <source>
        <dbReference type="Proteomes" id="UP001222325"/>
    </source>
</evidence>
<feature type="non-terminal residue" evidence="1">
    <location>
        <position position="124"/>
    </location>
</feature>
<feature type="non-terminal residue" evidence="1">
    <location>
        <position position="1"/>
    </location>
</feature>
<organism evidence="1 2">
    <name type="scientific">Mycena belliarum</name>
    <dbReference type="NCBI Taxonomy" id="1033014"/>
    <lineage>
        <taxon>Eukaryota</taxon>
        <taxon>Fungi</taxon>
        <taxon>Dikarya</taxon>
        <taxon>Basidiomycota</taxon>
        <taxon>Agaricomycotina</taxon>
        <taxon>Agaricomycetes</taxon>
        <taxon>Agaricomycetidae</taxon>
        <taxon>Agaricales</taxon>
        <taxon>Marasmiineae</taxon>
        <taxon>Mycenaceae</taxon>
        <taxon>Mycena</taxon>
    </lineage>
</organism>
<name>A0AAD6TVH1_9AGAR</name>
<keyword evidence="2" id="KW-1185">Reference proteome</keyword>